<dbReference type="Gene3D" id="6.10.140.1230">
    <property type="match status" value="1"/>
</dbReference>
<dbReference type="AlphaFoldDB" id="A0AAF5DFY5"/>
<evidence type="ECO:0000256" key="1">
    <source>
        <dbReference type="ARBA" id="ARBA00004816"/>
    </source>
</evidence>
<evidence type="ECO:0000313" key="11">
    <source>
        <dbReference type="Proteomes" id="UP000035681"/>
    </source>
</evidence>
<dbReference type="NCBIfam" id="TIGR00126">
    <property type="entry name" value="deoC"/>
    <property type="match status" value="1"/>
</dbReference>
<dbReference type="SUPFAM" id="SSF54529">
    <property type="entry name" value="Mitochondrial glycoprotein MAM33-like"/>
    <property type="match status" value="1"/>
</dbReference>
<proteinExistence type="inferred from homology"/>
<evidence type="ECO:0000256" key="2">
    <source>
        <dbReference type="ARBA" id="ARBA00006190"/>
    </source>
</evidence>
<comment type="pathway">
    <text evidence="1">Carbohydrate degradation; 2-deoxy-D-ribose 1-phosphate degradation; D-glyceraldehyde 3-phosphate and acetaldehyde from 2-deoxy-alpha-D-ribose 1-phosphate: step 2/2.</text>
</comment>
<dbReference type="InterPro" id="IPR013785">
    <property type="entry name" value="Aldolase_TIM"/>
</dbReference>
<dbReference type="SMART" id="SM01133">
    <property type="entry name" value="DeoC"/>
    <property type="match status" value="1"/>
</dbReference>
<dbReference type="PANTHER" id="PTHR10889:SF3">
    <property type="entry name" value="DEOXYRIBOSE-PHOSPHATE ALDOLASE"/>
    <property type="match status" value="1"/>
</dbReference>
<evidence type="ECO:0000256" key="10">
    <source>
        <dbReference type="SAM" id="Coils"/>
    </source>
</evidence>
<organism evidence="11 12">
    <name type="scientific">Strongyloides stercoralis</name>
    <name type="common">Threadworm</name>
    <dbReference type="NCBI Taxonomy" id="6248"/>
    <lineage>
        <taxon>Eukaryota</taxon>
        <taxon>Metazoa</taxon>
        <taxon>Ecdysozoa</taxon>
        <taxon>Nematoda</taxon>
        <taxon>Chromadorea</taxon>
        <taxon>Rhabditida</taxon>
        <taxon>Tylenchina</taxon>
        <taxon>Panagrolaimomorpha</taxon>
        <taxon>Strongyloidoidea</taxon>
        <taxon>Strongyloididae</taxon>
        <taxon>Strongyloides</taxon>
    </lineage>
</organism>
<dbReference type="InterPro" id="IPR005024">
    <property type="entry name" value="Snf7_fam"/>
</dbReference>
<dbReference type="Pfam" id="PF03357">
    <property type="entry name" value="Snf7"/>
    <property type="match status" value="1"/>
</dbReference>
<keyword evidence="11" id="KW-1185">Reference proteome</keyword>
<feature type="coiled-coil region" evidence="10">
    <location>
        <begin position="195"/>
        <end position="236"/>
    </location>
</feature>
<evidence type="ECO:0000256" key="9">
    <source>
        <dbReference type="ARBA" id="ARBA00048791"/>
    </source>
</evidence>
<dbReference type="CDD" id="cd00959">
    <property type="entry name" value="DeoC"/>
    <property type="match status" value="1"/>
</dbReference>
<dbReference type="Pfam" id="PF01791">
    <property type="entry name" value="DeoC"/>
    <property type="match status" value="1"/>
</dbReference>
<sequence length="695" mass="77488">MNSVSRFCRIARTLAKPLISKQFSQTRQLHNTVKLLTVQPELTAALKTEIEAEMKLEAENLRGASPPTVPGFSLSTNDAEVRLTKMHGSEKIEVIFNVNHSVEMGDETSDSTDPVALPPFSIEITKGEKRFCFHMELVVTDNGSFDFAVEEYYVAPAAKVAGEDVPEIRLSLFPCEGRKMGLFGLSKKPDPKEHIKELQRKMRIEMRALDRQIHQIEREEEKVKREIKEAAKKGDKDVCKVLAKGIVRSRKAVSRIYASKAQINGIIMSMSHQLSSMRMAGSIKASTDVMQQMSSLVKVPEIAATMREMSREMTKIGIIDEMIDDTMESVDPEDIEELADIEVENTLWEITKGELGKAPTAQTGELGDGMTEYRKEADKMLDIFHYTSTNCYTMMFEDTCFNDVTKNITFPELTSVVEKVKVESEKIINDKDILLKLLFCTDLTTLSGDDTPSTVYALVDKALKPSEKIPTAQCGAVCVYPLRVKDVKHRLDEVKCNGKIHIASVAGGFPSGQYRIETRCHEIQLAVEDGADEIDTVINRGAAIDQNWKLVYDELVSMKKACGNAHLKTILATGELKNLENVYKASWAAILAGSNFIKTSTGKESINATLEVSYVMLKAILEYYKKTGIKIGFKPAGGIKTVKDACQYYLLVKTVLGDSWLNGDLFRIGASSLVDNLVKLYILRNLAAPNKHFFN</sequence>
<dbReference type="Gene3D" id="3.20.20.70">
    <property type="entry name" value="Aldolase class I"/>
    <property type="match status" value="1"/>
</dbReference>
<dbReference type="GO" id="GO:0009264">
    <property type="term" value="P:deoxyribonucleotide catabolic process"/>
    <property type="evidence" value="ECO:0007669"/>
    <property type="project" value="InterPro"/>
</dbReference>
<dbReference type="GO" id="GO:0016052">
    <property type="term" value="P:carbohydrate catabolic process"/>
    <property type="evidence" value="ECO:0007669"/>
    <property type="project" value="TreeGrafter"/>
</dbReference>
<dbReference type="SUPFAM" id="SSF51569">
    <property type="entry name" value="Aldolase"/>
    <property type="match status" value="1"/>
</dbReference>
<dbReference type="InterPro" id="IPR036561">
    <property type="entry name" value="MAM33_sf"/>
</dbReference>
<dbReference type="PANTHER" id="PTHR10889">
    <property type="entry name" value="DEOXYRIBOSE-PHOSPHATE ALDOLASE"/>
    <property type="match status" value="1"/>
</dbReference>
<dbReference type="EC" id="4.1.2.4" evidence="4"/>
<protein>
    <recommendedName>
        <fullName evidence="4">deoxyribose-phosphate aldolase</fullName>
        <ecNumber evidence="4">4.1.2.4</ecNumber>
    </recommendedName>
    <alternativeName>
        <fullName evidence="8">2-deoxy-D-ribose 5-phosphate aldolase</fullName>
    </alternativeName>
    <alternativeName>
        <fullName evidence="7">Phosphodeoxyriboaldolase</fullName>
    </alternativeName>
</protein>
<dbReference type="Gene3D" id="3.10.280.10">
    <property type="entry name" value="Mitochondrial glycoprotein"/>
    <property type="match status" value="1"/>
</dbReference>
<keyword evidence="5" id="KW-0456">Lyase</keyword>
<evidence type="ECO:0000256" key="8">
    <source>
        <dbReference type="ARBA" id="ARBA00032755"/>
    </source>
</evidence>
<dbReference type="GO" id="GO:0007034">
    <property type="term" value="P:vacuolar transport"/>
    <property type="evidence" value="ECO:0007669"/>
    <property type="project" value="InterPro"/>
</dbReference>
<evidence type="ECO:0000256" key="5">
    <source>
        <dbReference type="ARBA" id="ARBA00023239"/>
    </source>
</evidence>
<accession>A0AAF5DFY5</accession>
<comment type="similarity">
    <text evidence="3">Belongs to the DeoC/FbaB aldolase family. DeoC type 2 subfamily.</text>
</comment>
<evidence type="ECO:0000256" key="4">
    <source>
        <dbReference type="ARBA" id="ARBA00012515"/>
    </source>
</evidence>
<name>A0AAF5DFY5_STRER</name>
<dbReference type="InterPro" id="IPR002915">
    <property type="entry name" value="DeoC/FbaB/LacD_aldolase"/>
</dbReference>
<dbReference type="Proteomes" id="UP000035681">
    <property type="component" value="Unplaced"/>
</dbReference>
<keyword evidence="6" id="KW-0704">Schiff base</keyword>
<comment type="similarity">
    <text evidence="2">Belongs to the SNF7 family.</text>
</comment>
<evidence type="ECO:0000256" key="6">
    <source>
        <dbReference type="ARBA" id="ARBA00023270"/>
    </source>
</evidence>
<keyword evidence="10" id="KW-0175">Coiled coil</keyword>
<dbReference type="WBParaSite" id="TCONS_00011589.p1">
    <property type="protein sequence ID" value="TCONS_00011589.p1"/>
    <property type="gene ID" value="XLOC_006155"/>
</dbReference>
<evidence type="ECO:0000256" key="7">
    <source>
        <dbReference type="ARBA" id="ARBA00031814"/>
    </source>
</evidence>
<dbReference type="GO" id="GO:0005737">
    <property type="term" value="C:cytoplasm"/>
    <property type="evidence" value="ECO:0007669"/>
    <property type="project" value="InterPro"/>
</dbReference>
<dbReference type="GO" id="GO:0004139">
    <property type="term" value="F:deoxyribose-phosphate aldolase activity"/>
    <property type="evidence" value="ECO:0007669"/>
    <property type="project" value="UniProtKB-EC"/>
</dbReference>
<evidence type="ECO:0000313" key="12">
    <source>
        <dbReference type="WBParaSite" id="TCONS_00011589.p1"/>
    </source>
</evidence>
<comment type="catalytic activity">
    <reaction evidence="9">
        <text>2-deoxy-D-ribose 5-phosphate = D-glyceraldehyde 3-phosphate + acetaldehyde</text>
        <dbReference type="Rhea" id="RHEA:12821"/>
        <dbReference type="ChEBI" id="CHEBI:15343"/>
        <dbReference type="ChEBI" id="CHEBI:59776"/>
        <dbReference type="ChEBI" id="CHEBI:62877"/>
        <dbReference type="EC" id="4.1.2.4"/>
    </reaction>
</comment>
<reference evidence="12" key="1">
    <citation type="submission" date="2024-02" db="UniProtKB">
        <authorList>
            <consortium name="WormBaseParasite"/>
        </authorList>
    </citation>
    <scope>IDENTIFICATION</scope>
</reference>
<evidence type="ECO:0000256" key="3">
    <source>
        <dbReference type="ARBA" id="ARBA00009473"/>
    </source>
</evidence>
<dbReference type="InterPro" id="IPR011343">
    <property type="entry name" value="DeoC"/>
</dbReference>